<evidence type="ECO:0000256" key="1">
    <source>
        <dbReference type="SAM" id="MobiDB-lite"/>
    </source>
</evidence>
<proteinExistence type="predicted"/>
<dbReference type="AlphaFoldDB" id="A0A8D8EW56"/>
<accession>A0A8D8EW56</accession>
<dbReference type="EMBL" id="HBUE01013288">
    <property type="protein sequence ID" value="CAG6449486.1"/>
    <property type="molecule type" value="Transcribed_RNA"/>
</dbReference>
<sequence length="117" mass="13138">MVQINRNRSTYLKLARSWLCEYLPHWSKTEHEGGGTSTGLEVGRTTLKNPHRCPPDNRNWPSEQQRQVMSRPGKAMELVNSLLVRFNTVLPPASCRKAGNGPRCISLADPMPQTGLL</sequence>
<feature type="region of interest" description="Disordered" evidence="1">
    <location>
        <begin position="30"/>
        <end position="72"/>
    </location>
</feature>
<feature type="compositionally biased region" description="Polar residues" evidence="1">
    <location>
        <begin position="59"/>
        <end position="68"/>
    </location>
</feature>
<evidence type="ECO:0000313" key="2">
    <source>
        <dbReference type="EMBL" id="CAG6449486.1"/>
    </source>
</evidence>
<organism evidence="2">
    <name type="scientific">Culex pipiens</name>
    <name type="common">House mosquito</name>
    <dbReference type="NCBI Taxonomy" id="7175"/>
    <lineage>
        <taxon>Eukaryota</taxon>
        <taxon>Metazoa</taxon>
        <taxon>Ecdysozoa</taxon>
        <taxon>Arthropoda</taxon>
        <taxon>Hexapoda</taxon>
        <taxon>Insecta</taxon>
        <taxon>Pterygota</taxon>
        <taxon>Neoptera</taxon>
        <taxon>Endopterygota</taxon>
        <taxon>Diptera</taxon>
        <taxon>Nematocera</taxon>
        <taxon>Culicoidea</taxon>
        <taxon>Culicidae</taxon>
        <taxon>Culicinae</taxon>
        <taxon>Culicini</taxon>
        <taxon>Culex</taxon>
        <taxon>Culex</taxon>
    </lineage>
</organism>
<protein>
    <submittedName>
        <fullName evidence="2">(northern house mosquito) hypothetical protein</fullName>
    </submittedName>
</protein>
<dbReference type="EMBL" id="HBUE01013287">
    <property type="protein sequence ID" value="CAG6449485.1"/>
    <property type="molecule type" value="Transcribed_RNA"/>
</dbReference>
<name>A0A8D8EW56_CULPI</name>
<reference evidence="2" key="1">
    <citation type="submission" date="2021-05" db="EMBL/GenBank/DDBJ databases">
        <authorList>
            <person name="Alioto T."/>
            <person name="Alioto T."/>
            <person name="Gomez Garrido J."/>
        </authorList>
    </citation>
    <scope>NUCLEOTIDE SEQUENCE</scope>
</reference>